<dbReference type="Proteomes" id="UP000318720">
    <property type="component" value="Unassembled WGS sequence"/>
</dbReference>
<protein>
    <submittedName>
        <fullName evidence="1">Uncharacterized protein</fullName>
    </submittedName>
</protein>
<organism evidence="1 2">
    <name type="scientific">Streptomyces ipomoeae</name>
    <dbReference type="NCBI Taxonomy" id="103232"/>
    <lineage>
        <taxon>Bacteria</taxon>
        <taxon>Bacillati</taxon>
        <taxon>Actinomycetota</taxon>
        <taxon>Actinomycetes</taxon>
        <taxon>Kitasatosporales</taxon>
        <taxon>Streptomycetaceae</taxon>
        <taxon>Streptomyces</taxon>
    </lineage>
</organism>
<sequence>MQLRQITSCTAPAVWTLPRRSSNKKLVWQLYMCDRHRSLGPRLSGAIHQNTRAYQRVEGAAPRCGTLHDHQPIAQALTSHTRMWLAAAEPDDNSEPYWLGELRSGAEHEAMAGGREADLLAEAVKVAERAPNDRETQEQVLALLAQAEAACVERLGR</sequence>
<comment type="caution">
    <text evidence="1">The sequence shown here is derived from an EMBL/GenBank/DDBJ whole genome shotgun (WGS) entry which is preliminary data.</text>
</comment>
<dbReference type="EMBL" id="SPAZ01000003">
    <property type="protein sequence ID" value="TQE40246.1"/>
    <property type="molecule type" value="Genomic_DNA"/>
</dbReference>
<dbReference type="RefSeq" id="WP_141580218.1">
    <property type="nucleotide sequence ID" value="NZ_SPAZ01000003.1"/>
</dbReference>
<dbReference type="AlphaFoldDB" id="A0AAE9B3U1"/>
<accession>A0AAE9B3U1</accession>
<name>A0AAE9B3U1_9ACTN</name>
<reference evidence="1 2" key="1">
    <citation type="submission" date="2019-03" db="EMBL/GenBank/DDBJ databases">
        <title>Comparative genomic analyses of the sweetpotato soil rot pathogen, Streptomyces ipomoeae.</title>
        <authorList>
            <person name="Ruschel Soares N."/>
            <person name="Badger J.H."/>
            <person name="Huguet-Tapia J.C."/>
            <person name="Clark C.A."/>
            <person name="Pettis G.S."/>
        </authorList>
    </citation>
    <scope>NUCLEOTIDE SEQUENCE [LARGE SCALE GENOMIC DNA]</scope>
    <source>
        <strain evidence="1 2">88-35</strain>
    </source>
</reference>
<evidence type="ECO:0000313" key="2">
    <source>
        <dbReference type="Proteomes" id="UP000318720"/>
    </source>
</evidence>
<proteinExistence type="predicted"/>
<evidence type="ECO:0000313" key="1">
    <source>
        <dbReference type="EMBL" id="TQE40246.1"/>
    </source>
</evidence>
<gene>
    <name evidence="1" type="ORF">Sipo8835_00095</name>
</gene>